<reference evidence="2 3" key="1">
    <citation type="submission" date="2010-12" db="EMBL/GenBank/DDBJ databases">
        <title>Whole genome sequence of Anaerolinea thermophila UNI-1.</title>
        <authorList>
            <person name="Narita-Yamada S."/>
            <person name="Kishi E."/>
            <person name="Watanabe Y."/>
            <person name="Takasaki K."/>
            <person name="Ankai A."/>
            <person name="Oguchi A."/>
            <person name="Fukui S."/>
            <person name="Takahashi M."/>
            <person name="Yashiro I."/>
            <person name="Hosoyama A."/>
            <person name="Sekiguchi Y."/>
            <person name="Hanada S."/>
            <person name="Fujita N."/>
        </authorList>
    </citation>
    <scope>NUCLEOTIDE SEQUENCE [LARGE SCALE GENOMIC DNA]</scope>
    <source>
        <strain evidence="3">DSM 14523 / JCM 11388 / NBRC 100420 / UNI-1</strain>
    </source>
</reference>
<sequence>MTRFVYVGTYTQTEPSKPHRQEGIFVYVMNPVTGKLTFSSSTSGLNPSFLAFHPRKHVLYAVNELEEGMVSAFAIHPQTGALNLLNSQPTQGAHPCYVSVDRQGEWVMCANYTGGSISLHPVLSDGSLGEISDWRQHQGVLGPNHARQETPHAHSIDFDPSGNYLLAADLGLDRIFIYRLERTQGKFLIHGEISLPPGAGPRHFTFTSNGRCLFVANELGSSVSILDWDLEKGKAEMVETVSTLPPDFSGENIVADIHLSQDETFLYVSNRGHDSLAIFRVWGNRVPKLLPVMYASIQGSWPRNFSIDPTGRFILVANQYSDNVVLFHRDRETGEIQPAGFSVEVNSPVCIKFYDL</sequence>
<organism evidence="2 3">
    <name type="scientific">Anaerolinea thermophila (strain DSM 14523 / JCM 11388 / NBRC 100420 / UNI-1)</name>
    <dbReference type="NCBI Taxonomy" id="926569"/>
    <lineage>
        <taxon>Bacteria</taxon>
        <taxon>Bacillati</taxon>
        <taxon>Chloroflexota</taxon>
        <taxon>Anaerolineae</taxon>
        <taxon>Anaerolineales</taxon>
        <taxon>Anaerolineaceae</taxon>
        <taxon>Anaerolinea</taxon>
    </lineage>
</organism>
<evidence type="ECO:0000313" key="3">
    <source>
        <dbReference type="Proteomes" id="UP000008922"/>
    </source>
</evidence>
<evidence type="ECO:0000313" key="2">
    <source>
        <dbReference type="EMBL" id="BAJ63900.1"/>
    </source>
</evidence>
<dbReference type="AlphaFoldDB" id="E8N636"/>
<dbReference type="KEGG" id="atm:ANT_18740"/>
<dbReference type="InParanoid" id="E8N636"/>
<name>E8N636_ANATU</name>
<dbReference type="RefSeq" id="WP_013560277.1">
    <property type="nucleotide sequence ID" value="NC_014960.1"/>
</dbReference>
<evidence type="ECO:0008006" key="4">
    <source>
        <dbReference type="Google" id="ProtNLM"/>
    </source>
</evidence>
<dbReference type="FunCoup" id="E8N636">
    <property type="interactions" value="64"/>
</dbReference>
<comment type="similarity">
    <text evidence="1">Belongs to the cycloisomerase 2 family.</text>
</comment>
<dbReference type="Proteomes" id="UP000008922">
    <property type="component" value="Chromosome"/>
</dbReference>
<dbReference type="OrthoDB" id="9790815at2"/>
<dbReference type="InterPro" id="IPR050282">
    <property type="entry name" value="Cycloisomerase_2"/>
</dbReference>
<evidence type="ECO:0000256" key="1">
    <source>
        <dbReference type="ARBA" id="ARBA00005564"/>
    </source>
</evidence>
<dbReference type="InterPro" id="IPR015943">
    <property type="entry name" value="WD40/YVTN_repeat-like_dom_sf"/>
</dbReference>
<dbReference type="GO" id="GO:0005829">
    <property type="term" value="C:cytosol"/>
    <property type="evidence" value="ECO:0007669"/>
    <property type="project" value="TreeGrafter"/>
</dbReference>
<dbReference type="SUPFAM" id="SSF51004">
    <property type="entry name" value="C-terminal (heme d1) domain of cytochrome cd1-nitrite reductase"/>
    <property type="match status" value="1"/>
</dbReference>
<dbReference type="PANTHER" id="PTHR30344">
    <property type="entry name" value="6-PHOSPHOGLUCONOLACTONASE-RELATED"/>
    <property type="match status" value="1"/>
</dbReference>
<gene>
    <name evidence="2" type="ordered locus">ANT_18740</name>
</gene>
<dbReference type="Gene3D" id="2.130.10.10">
    <property type="entry name" value="YVTN repeat-like/Quinoprotein amine dehydrogenase"/>
    <property type="match status" value="1"/>
</dbReference>
<dbReference type="FunFam" id="2.130.10.10:FF:000306">
    <property type="entry name" value="3-carboxymuconate cyclase"/>
    <property type="match status" value="1"/>
</dbReference>
<dbReference type="InterPro" id="IPR019405">
    <property type="entry name" value="Lactonase_7-beta_prop"/>
</dbReference>
<accession>E8N636</accession>
<dbReference type="STRING" id="926569.ANT_18740"/>
<dbReference type="PANTHER" id="PTHR30344:SF1">
    <property type="entry name" value="6-PHOSPHOGLUCONOLACTONASE"/>
    <property type="match status" value="1"/>
</dbReference>
<dbReference type="HOGENOM" id="CLU_038716_5_1_0"/>
<dbReference type="InterPro" id="IPR011048">
    <property type="entry name" value="Haem_d1_sf"/>
</dbReference>
<dbReference type="eggNOG" id="COG2706">
    <property type="taxonomic scope" value="Bacteria"/>
</dbReference>
<dbReference type="EMBL" id="AP012029">
    <property type="protein sequence ID" value="BAJ63900.1"/>
    <property type="molecule type" value="Genomic_DNA"/>
</dbReference>
<dbReference type="Pfam" id="PF10282">
    <property type="entry name" value="Lactonase"/>
    <property type="match status" value="1"/>
</dbReference>
<dbReference type="GO" id="GO:0017057">
    <property type="term" value="F:6-phosphogluconolactonase activity"/>
    <property type="evidence" value="ECO:0007669"/>
    <property type="project" value="TreeGrafter"/>
</dbReference>
<protein>
    <recommendedName>
        <fullName evidence="4">6-phosphogluconolactonase</fullName>
    </recommendedName>
</protein>
<proteinExistence type="inferred from homology"/>
<keyword evidence="3" id="KW-1185">Reference proteome</keyword>